<protein>
    <submittedName>
        <fullName evidence="1">Uncharacterized protein</fullName>
    </submittedName>
</protein>
<sequence>MGDLPRKVAKSGAVATPRSYNTDWQVLHENLSVGRLVDGADQELFFWEEANFDMHLNSKSD</sequence>
<proteinExistence type="predicted"/>
<keyword evidence="2" id="KW-1185">Reference proteome</keyword>
<reference evidence="1" key="1">
    <citation type="submission" date="2021-07" db="EMBL/GenBank/DDBJ databases">
        <authorList>
            <person name="Durling M."/>
        </authorList>
    </citation>
    <scope>NUCLEOTIDE SEQUENCE</scope>
</reference>
<evidence type="ECO:0000313" key="1">
    <source>
        <dbReference type="EMBL" id="CAG8972299.1"/>
    </source>
</evidence>
<name>A0A9N9Q220_9HELO</name>
<dbReference type="Proteomes" id="UP000701801">
    <property type="component" value="Unassembled WGS sequence"/>
</dbReference>
<organism evidence="1 2">
    <name type="scientific">Hymenoscyphus albidus</name>
    <dbReference type="NCBI Taxonomy" id="595503"/>
    <lineage>
        <taxon>Eukaryota</taxon>
        <taxon>Fungi</taxon>
        <taxon>Dikarya</taxon>
        <taxon>Ascomycota</taxon>
        <taxon>Pezizomycotina</taxon>
        <taxon>Leotiomycetes</taxon>
        <taxon>Helotiales</taxon>
        <taxon>Helotiaceae</taxon>
        <taxon>Hymenoscyphus</taxon>
    </lineage>
</organism>
<comment type="caution">
    <text evidence="1">The sequence shown here is derived from an EMBL/GenBank/DDBJ whole genome shotgun (WGS) entry which is preliminary data.</text>
</comment>
<gene>
    <name evidence="1" type="ORF">HYALB_00001700</name>
</gene>
<accession>A0A9N9Q220</accession>
<dbReference type="AlphaFoldDB" id="A0A9N9Q220"/>
<evidence type="ECO:0000313" key="2">
    <source>
        <dbReference type="Proteomes" id="UP000701801"/>
    </source>
</evidence>
<dbReference type="EMBL" id="CAJVRM010000041">
    <property type="protein sequence ID" value="CAG8972299.1"/>
    <property type="molecule type" value="Genomic_DNA"/>
</dbReference>